<proteinExistence type="predicted"/>
<feature type="compositionally biased region" description="Basic and acidic residues" evidence="1">
    <location>
        <begin position="17"/>
        <end position="37"/>
    </location>
</feature>
<feature type="region of interest" description="Disordered" evidence="1">
    <location>
        <begin position="16"/>
        <end position="37"/>
    </location>
</feature>
<evidence type="ECO:0000313" key="2">
    <source>
        <dbReference type="EMBL" id="JAH43606.1"/>
    </source>
</evidence>
<sequence length="37" mass="4377">MLKLECVLLFRPQRNPHTSDEAEEKVPAVQRAKEKWV</sequence>
<reference evidence="2" key="1">
    <citation type="submission" date="2014-11" db="EMBL/GenBank/DDBJ databases">
        <authorList>
            <person name="Amaro Gonzalez C."/>
        </authorList>
    </citation>
    <scope>NUCLEOTIDE SEQUENCE</scope>
</reference>
<name>A0A0E9SQL9_ANGAN</name>
<dbReference type="EMBL" id="GBXM01064971">
    <property type="protein sequence ID" value="JAH43606.1"/>
    <property type="molecule type" value="Transcribed_RNA"/>
</dbReference>
<dbReference type="AlphaFoldDB" id="A0A0E9SQL9"/>
<reference evidence="2" key="2">
    <citation type="journal article" date="2015" name="Fish Shellfish Immunol.">
        <title>Early steps in the European eel (Anguilla anguilla)-Vibrio vulnificus interaction in the gills: Role of the RtxA13 toxin.</title>
        <authorList>
            <person name="Callol A."/>
            <person name="Pajuelo D."/>
            <person name="Ebbesson L."/>
            <person name="Teles M."/>
            <person name="MacKenzie S."/>
            <person name="Amaro C."/>
        </authorList>
    </citation>
    <scope>NUCLEOTIDE SEQUENCE</scope>
</reference>
<organism evidence="2">
    <name type="scientific">Anguilla anguilla</name>
    <name type="common">European freshwater eel</name>
    <name type="synonym">Muraena anguilla</name>
    <dbReference type="NCBI Taxonomy" id="7936"/>
    <lineage>
        <taxon>Eukaryota</taxon>
        <taxon>Metazoa</taxon>
        <taxon>Chordata</taxon>
        <taxon>Craniata</taxon>
        <taxon>Vertebrata</taxon>
        <taxon>Euteleostomi</taxon>
        <taxon>Actinopterygii</taxon>
        <taxon>Neopterygii</taxon>
        <taxon>Teleostei</taxon>
        <taxon>Anguilliformes</taxon>
        <taxon>Anguillidae</taxon>
        <taxon>Anguilla</taxon>
    </lineage>
</organism>
<evidence type="ECO:0000256" key="1">
    <source>
        <dbReference type="SAM" id="MobiDB-lite"/>
    </source>
</evidence>
<protein>
    <submittedName>
        <fullName evidence="2">Uncharacterized protein</fullName>
    </submittedName>
</protein>
<accession>A0A0E9SQL9</accession>